<feature type="region of interest" description="Disordered" evidence="4">
    <location>
        <begin position="1527"/>
        <end position="1550"/>
    </location>
</feature>
<dbReference type="GO" id="GO:0005884">
    <property type="term" value="C:actin filament"/>
    <property type="evidence" value="ECO:0007669"/>
    <property type="project" value="TreeGrafter"/>
</dbReference>
<dbReference type="Gene3D" id="1.20.58.630">
    <property type="match status" value="1"/>
</dbReference>
<dbReference type="Gene3D" id="1.10.238.150">
    <property type="entry name" value="Formin, FH3 diaphanous domain"/>
    <property type="match status" value="1"/>
</dbReference>
<evidence type="ECO:0000256" key="3">
    <source>
        <dbReference type="SAM" id="Coils"/>
    </source>
</evidence>
<evidence type="ECO:0000256" key="5">
    <source>
        <dbReference type="SAM" id="Phobius"/>
    </source>
</evidence>
<dbReference type="InterPro" id="IPR051412">
    <property type="entry name" value="Formin_Homology_Diaphanous_sf"/>
</dbReference>
<dbReference type="Gene3D" id="6.10.30.30">
    <property type="match status" value="1"/>
</dbReference>
<evidence type="ECO:0000259" key="7">
    <source>
        <dbReference type="PROSITE" id="PS51232"/>
    </source>
</evidence>
<dbReference type="SMART" id="SM01139">
    <property type="entry name" value="Drf_FH3"/>
    <property type="match status" value="1"/>
</dbReference>
<dbReference type="Gene3D" id="1.20.58.2220">
    <property type="entry name" value="Formin, FH2 domain"/>
    <property type="match status" value="1"/>
</dbReference>
<evidence type="ECO:0000256" key="1">
    <source>
        <dbReference type="ARBA" id="ARBA00008214"/>
    </source>
</evidence>
<evidence type="ECO:0000256" key="2">
    <source>
        <dbReference type="ARBA" id="ARBA00023054"/>
    </source>
</evidence>
<dbReference type="Pfam" id="PF02181">
    <property type="entry name" value="FH2"/>
    <property type="match status" value="1"/>
</dbReference>
<sequence length="1550" mass="171267">MGDMNETKKGKTTAGMLKRNLTNILGGGTAGGKSKDKAHPKRVTGNAFRAQGDDGSLAEQAEQQALVEALSPQQLNEEFEIMLDDRNLDANKKAPLMSVSDNQKRQMLLMHYRDKAQRNTKFVTPEDFRNYLKQTDPASEKTLKCLESLKVCLTSNTVSWIQSFGREGVDVVFRILGVAVSDGGSKYGAKIQIESLRCLNSIMNTKFGMKDVLERTEPFVWIAKSVEISNQQVMFEAVKILAVVCLLPGGHARVLQAFTEICDDMGQGRFSRIVKGIFVANNDTLRVACVQLMNSLIFQAGETEFRMLLRSEFMRAGVGDIIETLETDENEELHIQLNAFREHQEEDVEEMASRYDNLRIAFDDVDDCYDLLKSTLLNTPSEPYFLSMMQHLLFVTDQAEVRQAYFRLLEECISQIVMRKNGVDPDFHKTTFNIDVEPLIGEIGDRIKAEEFSSSKQLTQKVEEAVTAKQEAEAKNAQLEAKVLEMELELNRYRQGGQIPGPVVPGPLVPGAPPPPGMAGGPPPPPPPPPMAGGIRAPGPPPPPPPPGGGPPPPPPPPGMAGSRGPPPPGAPPPPAAPLPVELPFGMSAKKTYKVTALRKANWNKIPPPKLSEKSFWVKVNEDKWASDDLIQSLTRAFASKTKGDETGELDSTTGIYGTIGKKKAVKELRVLDQKAAQNLAIIVNSAKMSNADLKKAIFHCDTDRLTDALLQQMIKYMPTSEQIQRLKDLPAGEQADLVDAEKFALEIGGIKDILPKLTAMSLRLRFPEMIQDVKPDIVAVTAACEETMKSKKFAKILEIILLVGNIMNTGSRNAQSLGFEISFLAQLGNTKTVDNKRTLLHILADLLESKYPDVLSFHEELIHVEKAARVSADNVSRNLKVIETSLNQLEKQLVDAAANPLKEKEDRFVDVMGKFSKAAREQLDLIRSMNTKMEKTCAELVTLFCIDATKYPVEEFFGDLQKFVSDFGKAYDENRRIREADEKARLAVIAQERALKERQNKVQKRFAAELSGDDDQEGLMDNLLEALKTGSAFVSDRSAQKRARPKGNRQANLVRSRTRTNIVPAQLLSMFPDSPDPVTGVLDPQRPARRKRSQNEEPASGDSVGGGGSRNPQPPGYFTPQNGKPMASKENAPFSYTQPVNGHGPRSSGGGLFQPDDDGDDDILRTMDQWKSKRRNENLALFLMHRLGVVVAVVALSAFVVAGRETTVYALPNTDVRLRCPWAVPKYAPTNNDIWQTSWLFRREHAEEQTSLAELVHLGNRTTMLVTENGSELRVSPVAELLPYDQCDIMLRNVSFLLHDGIYHLNHLKVRDTGRKFNSTTMRLYVLYAPIFNAMPNITIPSDATSSWQWNFTVQANPPPTVNCTREILADRPSVPVEDLWHNGLDHGHALVFNSSDVAAGRITCVAANVMSSSEFVFTILQQEPANSWSTDAGVMGVAAQETSLSFVAIVVPAVVIPLILLCAVGLVVYRKRTGLYVLDHSEDGAATAQQRQTRLRIHPSSPCEFSSPLPFRCRFLVDTPMGMEEEFPPQSTLAPSPGQPAVSLRSAD</sequence>
<protein>
    <submittedName>
        <fullName evidence="9">Protein diaphanous</fullName>
    </submittedName>
</protein>
<evidence type="ECO:0000259" key="6">
    <source>
        <dbReference type="PROSITE" id="PS51231"/>
    </source>
</evidence>
<dbReference type="InterPro" id="IPR015425">
    <property type="entry name" value="FH2_Formin"/>
</dbReference>
<evidence type="ECO:0000313" key="10">
    <source>
        <dbReference type="Proteomes" id="UP000192578"/>
    </source>
</evidence>
<feature type="domain" description="FH2" evidence="8">
    <location>
        <begin position="588"/>
        <end position="994"/>
    </location>
</feature>
<gene>
    <name evidence="9" type="ORF">BV898_11964</name>
</gene>
<dbReference type="InterPro" id="IPR014767">
    <property type="entry name" value="DAD_dom"/>
</dbReference>
<comment type="similarity">
    <text evidence="1">Belongs to the formin homology family. Diaphanous subfamily.</text>
</comment>
<dbReference type="EMBL" id="MTYJ01000115">
    <property type="protein sequence ID" value="OQV13857.1"/>
    <property type="molecule type" value="Genomic_DNA"/>
</dbReference>
<dbReference type="Pfam" id="PF06371">
    <property type="entry name" value="Drf_GBD"/>
    <property type="match status" value="1"/>
</dbReference>
<dbReference type="PROSITE" id="PS51444">
    <property type="entry name" value="FH2"/>
    <property type="match status" value="1"/>
</dbReference>
<dbReference type="InterPro" id="IPR010472">
    <property type="entry name" value="FH3_dom"/>
</dbReference>
<dbReference type="Gene3D" id="1.25.10.10">
    <property type="entry name" value="Leucine-rich Repeat Variant"/>
    <property type="match status" value="1"/>
</dbReference>
<dbReference type="GO" id="GO:0030041">
    <property type="term" value="P:actin filament polymerization"/>
    <property type="evidence" value="ECO:0007669"/>
    <property type="project" value="TreeGrafter"/>
</dbReference>
<reference evidence="10" key="1">
    <citation type="submission" date="2017-01" db="EMBL/GenBank/DDBJ databases">
        <title>Comparative genomics of anhydrobiosis in the tardigrade Hypsibius dujardini.</title>
        <authorList>
            <person name="Yoshida Y."/>
            <person name="Koutsovoulos G."/>
            <person name="Laetsch D."/>
            <person name="Stevens L."/>
            <person name="Kumar S."/>
            <person name="Horikawa D."/>
            <person name="Ishino K."/>
            <person name="Komine S."/>
            <person name="Tomita M."/>
            <person name="Blaxter M."/>
            <person name="Arakawa K."/>
        </authorList>
    </citation>
    <scope>NUCLEOTIDE SEQUENCE [LARGE SCALE GENOMIC DNA]</scope>
    <source>
        <strain evidence="10">Z151</strain>
    </source>
</reference>
<dbReference type="PANTHER" id="PTHR45691">
    <property type="entry name" value="PROTEIN DIAPHANOUS"/>
    <property type="match status" value="1"/>
</dbReference>
<dbReference type="InterPro" id="IPR042201">
    <property type="entry name" value="FH2_Formin_sf"/>
</dbReference>
<evidence type="ECO:0000313" key="9">
    <source>
        <dbReference type="EMBL" id="OQV13857.1"/>
    </source>
</evidence>
<dbReference type="InterPro" id="IPR044933">
    <property type="entry name" value="DIA_GBD_sf"/>
</dbReference>
<dbReference type="PANTHER" id="PTHR45691:SF6">
    <property type="entry name" value="PROTEIN DIAPHANOUS"/>
    <property type="match status" value="1"/>
</dbReference>
<feature type="coiled-coil region" evidence="3">
    <location>
        <begin position="873"/>
        <end position="900"/>
    </location>
</feature>
<dbReference type="InterPro" id="IPR011989">
    <property type="entry name" value="ARM-like"/>
</dbReference>
<keyword evidence="10" id="KW-1185">Reference proteome</keyword>
<feature type="region of interest" description="Disordered" evidence="4">
    <location>
        <begin position="1"/>
        <end position="57"/>
    </location>
</feature>
<accession>A0A1W0WFA2</accession>
<feature type="compositionally biased region" description="Polar residues" evidence="4">
    <location>
        <begin position="1050"/>
        <end position="1064"/>
    </location>
</feature>
<feature type="transmembrane region" description="Helical" evidence="5">
    <location>
        <begin position="1446"/>
        <end position="1471"/>
    </location>
</feature>
<feature type="domain" description="GBD/FH3" evidence="7">
    <location>
        <begin position="67"/>
        <end position="424"/>
    </location>
</feature>
<feature type="compositionally biased region" description="Pro residues" evidence="4">
    <location>
        <begin position="538"/>
        <end position="578"/>
    </location>
</feature>
<feature type="domain" description="DAD" evidence="6">
    <location>
        <begin position="1014"/>
        <end position="1045"/>
    </location>
</feature>
<proteinExistence type="inferred from homology"/>
<dbReference type="SMART" id="SM00498">
    <property type="entry name" value="FH2"/>
    <property type="match status" value="1"/>
</dbReference>
<dbReference type="PROSITE" id="PS51232">
    <property type="entry name" value="GBD_FH3"/>
    <property type="match status" value="1"/>
</dbReference>
<comment type="caution">
    <text evidence="9">The sequence shown here is derived from an EMBL/GenBank/DDBJ whole genome shotgun (WGS) entry which is preliminary data.</text>
</comment>
<feature type="region of interest" description="Disordered" evidence="4">
    <location>
        <begin position="1035"/>
        <end position="1165"/>
    </location>
</feature>
<dbReference type="InterPro" id="IPR010473">
    <property type="entry name" value="GTPase-bd"/>
</dbReference>
<dbReference type="InterPro" id="IPR016024">
    <property type="entry name" value="ARM-type_fold"/>
</dbReference>
<dbReference type="GO" id="GO:0031267">
    <property type="term" value="F:small GTPase binding"/>
    <property type="evidence" value="ECO:0007669"/>
    <property type="project" value="InterPro"/>
</dbReference>
<dbReference type="Pfam" id="PF06367">
    <property type="entry name" value="Drf_FH3"/>
    <property type="match status" value="1"/>
</dbReference>
<dbReference type="OrthoDB" id="1104827at2759"/>
<dbReference type="SMART" id="SM01140">
    <property type="entry name" value="Drf_GBD"/>
    <property type="match status" value="1"/>
</dbReference>
<dbReference type="SUPFAM" id="SSF101447">
    <property type="entry name" value="Formin homology 2 domain (FH2 domain)"/>
    <property type="match status" value="1"/>
</dbReference>
<feature type="region of interest" description="Disordered" evidence="4">
    <location>
        <begin position="497"/>
        <end position="579"/>
    </location>
</feature>
<evidence type="ECO:0000259" key="8">
    <source>
        <dbReference type="PROSITE" id="PS51444"/>
    </source>
</evidence>
<keyword evidence="5" id="KW-0472">Membrane</keyword>
<evidence type="ECO:0000256" key="4">
    <source>
        <dbReference type="SAM" id="MobiDB-lite"/>
    </source>
</evidence>
<dbReference type="SUPFAM" id="SSF48371">
    <property type="entry name" value="ARM repeat"/>
    <property type="match status" value="1"/>
</dbReference>
<dbReference type="Gene3D" id="1.10.20.40">
    <property type="entry name" value="Formin, diaphanous GTPase-binding domain"/>
    <property type="match status" value="1"/>
</dbReference>
<dbReference type="InterPro" id="IPR014768">
    <property type="entry name" value="GBD/FH3_dom"/>
</dbReference>
<dbReference type="PROSITE" id="PS51231">
    <property type="entry name" value="DAD"/>
    <property type="match status" value="1"/>
</dbReference>
<feature type="coiled-coil region" evidence="3">
    <location>
        <begin position="455"/>
        <end position="496"/>
    </location>
</feature>
<name>A0A1W0WFA2_HYPEX</name>
<organism evidence="9 10">
    <name type="scientific">Hypsibius exemplaris</name>
    <name type="common">Freshwater tardigrade</name>
    <dbReference type="NCBI Taxonomy" id="2072580"/>
    <lineage>
        <taxon>Eukaryota</taxon>
        <taxon>Metazoa</taxon>
        <taxon>Ecdysozoa</taxon>
        <taxon>Tardigrada</taxon>
        <taxon>Eutardigrada</taxon>
        <taxon>Parachela</taxon>
        <taxon>Hypsibioidea</taxon>
        <taxon>Hypsibiidae</taxon>
        <taxon>Hypsibius</taxon>
    </lineage>
</organism>
<keyword evidence="5" id="KW-1133">Transmembrane helix</keyword>
<dbReference type="Proteomes" id="UP000192578">
    <property type="component" value="Unassembled WGS sequence"/>
</dbReference>
<keyword evidence="5" id="KW-0812">Transmembrane</keyword>
<dbReference type="GO" id="GO:0003779">
    <property type="term" value="F:actin binding"/>
    <property type="evidence" value="ECO:0007669"/>
    <property type="project" value="InterPro"/>
</dbReference>
<feature type="compositionally biased region" description="Pro residues" evidence="4">
    <location>
        <begin position="502"/>
        <end position="531"/>
    </location>
</feature>
<keyword evidence="2 3" id="KW-0175">Coiled coil</keyword>